<sequence>MNFSEIPENPFIFLSWVTALGLFISLSEATIKIKLEKRNSYRKRLELINSLYPKKLA</sequence>
<keyword evidence="1" id="KW-0812">Transmembrane</keyword>
<evidence type="ECO:0000313" key="3">
    <source>
        <dbReference type="Proteomes" id="UP000030491"/>
    </source>
</evidence>
<dbReference type="EMBL" id="JNAJ01000004">
    <property type="protein sequence ID" value="KGF93210.1"/>
    <property type="molecule type" value="Genomic_DNA"/>
</dbReference>
<reference evidence="3" key="1">
    <citation type="journal article" date="2014" name="Sci. Data">
        <title>Genomes of diverse isolates of the marine cyanobacterium Prochlorococcus.</title>
        <authorList>
            <person name="Biller S."/>
            <person name="Berube P."/>
            <person name="Thompson J."/>
            <person name="Kelly L."/>
            <person name="Roggensack S."/>
            <person name="Awad L."/>
            <person name="Roache-Johnson K."/>
            <person name="Ding H."/>
            <person name="Giovannoni S.J."/>
            <person name="Moore L.R."/>
            <person name="Chisholm S.W."/>
        </authorList>
    </citation>
    <scope>NUCLEOTIDE SEQUENCE [LARGE SCALE GENOMIC DNA]</scope>
</reference>
<gene>
    <name evidence="2" type="ORF">EU93_0386</name>
</gene>
<keyword evidence="1" id="KW-1133">Transmembrane helix</keyword>
<comment type="caution">
    <text evidence="2">The sequence shown here is derived from an EMBL/GenBank/DDBJ whole genome shotgun (WGS) entry which is preliminary data.</text>
</comment>
<protein>
    <submittedName>
        <fullName evidence="2">Uncharacterized protein</fullName>
    </submittedName>
</protein>
<dbReference type="RefSeq" id="WP_193741719.1">
    <property type="nucleotide sequence ID" value="NZ_JNAJ01000004.1"/>
</dbReference>
<feature type="transmembrane region" description="Helical" evidence="1">
    <location>
        <begin position="12"/>
        <end position="35"/>
    </location>
</feature>
<name>A0A0A1ZUY2_PROMR</name>
<dbReference type="Proteomes" id="UP000030491">
    <property type="component" value="Unassembled WGS sequence"/>
</dbReference>
<proteinExistence type="predicted"/>
<dbReference type="AlphaFoldDB" id="A0A0A1ZUY2"/>
<keyword evidence="1" id="KW-0472">Membrane</keyword>
<organism evidence="2 3">
    <name type="scientific">Prochlorococcus marinus str. MIT 9116</name>
    <dbReference type="NCBI Taxonomy" id="167544"/>
    <lineage>
        <taxon>Bacteria</taxon>
        <taxon>Bacillati</taxon>
        <taxon>Cyanobacteriota</taxon>
        <taxon>Cyanophyceae</taxon>
        <taxon>Synechococcales</taxon>
        <taxon>Prochlorococcaceae</taxon>
        <taxon>Prochlorococcus</taxon>
    </lineage>
</organism>
<accession>A0A0A1ZUY2</accession>
<evidence type="ECO:0000256" key="1">
    <source>
        <dbReference type="SAM" id="Phobius"/>
    </source>
</evidence>
<evidence type="ECO:0000313" key="2">
    <source>
        <dbReference type="EMBL" id="KGF93210.1"/>
    </source>
</evidence>